<evidence type="ECO:0000313" key="2">
    <source>
        <dbReference type="Proteomes" id="UP000000292"/>
    </source>
</evidence>
<dbReference type="HOGENOM" id="CLU_978748_0_0_9"/>
<dbReference type="PATRIC" id="fig|1048834.4.peg.2932"/>
<proteinExistence type="predicted"/>
<dbReference type="InterPro" id="IPR036209">
    <property type="entry name" value="YwmB-like_sf"/>
</dbReference>
<dbReference type="STRING" id="1048834.TC41_3088"/>
<dbReference type="InterPro" id="IPR014794">
    <property type="entry name" value="DUF1779"/>
</dbReference>
<accession>F8ICW7</accession>
<dbReference type="AlphaFoldDB" id="F8ICW7"/>
<dbReference type="Proteomes" id="UP000000292">
    <property type="component" value="Chromosome"/>
</dbReference>
<reference evidence="1 2" key="1">
    <citation type="journal article" date="2011" name="J. Bacteriol.">
        <title>Complete Genome Sequence of Alicyclobacillus acidocaldarius Strain Tc-4-1.</title>
        <authorList>
            <person name="Chen Y."/>
            <person name="He Y."/>
            <person name="Zhang B."/>
            <person name="Yang J."/>
            <person name="Li W."/>
            <person name="Dong Z."/>
            <person name="Hu S."/>
        </authorList>
    </citation>
    <scope>NUCLEOTIDE SEQUENCE [LARGE SCALE GENOMIC DNA]</scope>
    <source>
        <strain evidence="1 2">Tc-4-1</strain>
    </source>
</reference>
<dbReference type="Gene3D" id="3.30.360.40">
    <property type="entry name" value="YwmB-like"/>
    <property type="match status" value="1"/>
</dbReference>
<name>F8ICW7_ALIAT</name>
<reference evidence="2" key="2">
    <citation type="submission" date="2011-06" db="EMBL/GenBank/DDBJ databases">
        <title>The complete genome sequence of Alicyclobacillus acidocaldarius sp. Tc-4-1.</title>
        <authorList>
            <person name="Chen Y."/>
            <person name="He Y."/>
            <person name="Dong Z."/>
            <person name="Hu S."/>
        </authorList>
    </citation>
    <scope>NUCLEOTIDE SEQUENCE [LARGE SCALE GENOMIC DNA]</scope>
    <source>
        <strain evidence="2">Tc-4-1</strain>
    </source>
</reference>
<organism evidence="1 2">
    <name type="scientific">Alicyclobacillus acidocaldarius (strain Tc-4-1)</name>
    <name type="common">Bacillus acidocaldarius</name>
    <dbReference type="NCBI Taxonomy" id="1048834"/>
    <lineage>
        <taxon>Bacteria</taxon>
        <taxon>Bacillati</taxon>
        <taxon>Bacillota</taxon>
        <taxon>Bacilli</taxon>
        <taxon>Bacillales</taxon>
        <taxon>Alicyclobacillaceae</taxon>
        <taxon>Alicyclobacillus</taxon>
    </lineage>
</organism>
<dbReference type="eggNOG" id="ENOG5030CFT">
    <property type="taxonomic scope" value="Bacteria"/>
</dbReference>
<gene>
    <name evidence="1" type="ordered locus">TC41_3088</name>
</gene>
<sequence>MEVSAMAHPRVIRRARLVRRRGKQSLKRAMWMALWIALGAVIAHPPGTASAHTASAVPSDGGAQYQFLMSALRATGATPNAYLIHDWTQLNDSFLDSAQLAALGGQVVQELGLASVKTQVAQLANETYWRAVGAWPGGTRAEVVLTSFPGAPSGAGDGQPETVMTVTASSSNLTEGQFSSQYDQVERTVASVNGTPQMSAYIAGFKPSEVSEAEADEMAIAALRAVGAAAVEGMRTPLETSLSGYSAHAPVYVLSRDHRRVNVQVAVHDDSFRQGTDVYVGSPLVIATY</sequence>
<protein>
    <recommendedName>
        <fullName evidence="3">TATA-box binding</fullName>
    </recommendedName>
</protein>
<dbReference type="SUPFAM" id="SSF143842">
    <property type="entry name" value="YwmB-like"/>
    <property type="match status" value="1"/>
</dbReference>
<dbReference type="Pfam" id="PF08680">
    <property type="entry name" value="DUF1779"/>
    <property type="match status" value="1"/>
</dbReference>
<dbReference type="EMBL" id="CP002902">
    <property type="protein sequence ID" value="AEJ44972.1"/>
    <property type="molecule type" value="Genomic_DNA"/>
</dbReference>
<evidence type="ECO:0008006" key="3">
    <source>
        <dbReference type="Google" id="ProtNLM"/>
    </source>
</evidence>
<evidence type="ECO:0000313" key="1">
    <source>
        <dbReference type="EMBL" id="AEJ44972.1"/>
    </source>
</evidence>
<dbReference type="KEGG" id="aad:TC41_3088"/>